<feature type="transmembrane region" description="Helical" evidence="1">
    <location>
        <begin position="381"/>
        <end position="403"/>
    </location>
</feature>
<accession>A0AAV8W5H3</accession>
<dbReference type="InterPro" id="IPR011701">
    <property type="entry name" value="MFS"/>
</dbReference>
<feature type="transmembrane region" description="Helical" evidence="1">
    <location>
        <begin position="291"/>
        <end position="307"/>
    </location>
</feature>
<feature type="transmembrane region" description="Helical" evidence="1">
    <location>
        <begin position="254"/>
        <end position="271"/>
    </location>
</feature>
<feature type="transmembrane region" description="Helical" evidence="1">
    <location>
        <begin position="44"/>
        <end position="68"/>
    </location>
</feature>
<dbReference type="PANTHER" id="PTHR11360">
    <property type="entry name" value="MONOCARBOXYLATE TRANSPORTER"/>
    <property type="match status" value="1"/>
</dbReference>
<feature type="transmembrane region" description="Helical" evidence="1">
    <location>
        <begin position="342"/>
        <end position="369"/>
    </location>
</feature>
<feature type="transmembrane region" description="Helical" evidence="1">
    <location>
        <begin position="207"/>
        <end position="226"/>
    </location>
</feature>
<organism evidence="2 3">
    <name type="scientific">Exocentrus adspersus</name>
    <dbReference type="NCBI Taxonomy" id="1586481"/>
    <lineage>
        <taxon>Eukaryota</taxon>
        <taxon>Metazoa</taxon>
        <taxon>Ecdysozoa</taxon>
        <taxon>Arthropoda</taxon>
        <taxon>Hexapoda</taxon>
        <taxon>Insecta</taxon>
        <taxon>Pterygota</taxon>
        <taxon>Neoptera</taxon>
        <taxon>Endopterygota</taxon>
        <taxon>Coleoptera</taxon>
        <taxon>Polyphaga</taxon>
        <taxon>Cucujiformia</taxon>
        <taxon>Chrysomeloidea</taxon>
        <taxon>Cerambycidae</taxon>
        <taxon>Lamiinae</taxon>
        <taxon>Acanthocinini</taxon>
        <taxon>Exocentrus</taxon>
    </lineage>
</organism>
<evidence type="ECO:0008006" key="4">
    <source>
        <dbReference type="Google" id="ProtNLM"/>
    </source>
</evidence>
<keyword evidence="1" id="KW-0812">Transmembrane</keyword>
<feature type="transmembrane region" description="Helical" evidence="1">
    <location>
        <begin position="319"/>
        <end position="336"/>
    </location>
</feature>
<proteinExistence type="predicted"/>
<sequence>MVEDAKLVPQKIEIVNQKNLLNGSLPKNEAHPESRTPADGGSRAWIVMLGSFFCNGILFGVINCYGVLYKEFHENLERQNVTNANGQAALVGSLAMGTTFFISPVSGVLTDYIGIRKTTFLGGAIASTGMFLSSFFVDNIVALCITYGVMYGLGGALAYTPSLVVLGHYFKKYLGVVNGFVTAGSSAFTITMPYFIGMLLKQLGITWTLRVLALISGLIMVCAFLFKPVKYTVSSKKISFRDVFNTTVIKNVKYIIWTSVIAISLFGYFVPYVNMVEFVEKNYPAGYDTKLPILCIGITSGIGRLIFGYVADMPKVNRIYLQQVSFLSIGILTMLLPFTGGYYGWLIVTVLGMGLFDGCFISLLGPIAFDICGREGATQAIGFLLGVCSIPLTIGPYVAGLILDINKSYTIPLILAGIPPTIGSVAMFAIKCANNKQPSGSLEENLKNHHLENQKLNSSEAVDNVEEEGV</sequence>
<comment type="caution">
    <text evidence="2">The sequence shown here is derived from an EMBL/GenBank/DDBJ whole genome shotgun (WGS) entry which is preliminary data.</text>
</comment>
<dbReference type="Proteomes" id="UP001159042">
    <property type="component" value="Unassembled WGS sequence"/>
</dbReference>
<protein>
    <recommendedName>
        <fullName evidence="4">Monocarboxylate transporter 10</fullName>
    </recommendedName>
</protein>
<feature type="transmembrane region" description="Helical" evidence="1">
    <location>
        <begin position="409"/>
        <end position="430"/>
    </location>
</feature>
<dbReference type="PANTHER" id="PTHR11360:SF312">
    <property type="entry name" value="KARMOISIN, ISOFORM B"/>
    <property type="match status" value="1"/>
</dbReference>
<reference evidence="2 3" key="1">
    <citation type="journal article" date="2023" name="Insect Mol. Biol.">
        <title>Genome sequencing provides insights into the evolution of gene families encoding plant cell wall-degrading enzymes in longhorned beetles.</title>
        <authorList>
            <person name="Shin N.R."/>
            <person name="Okamura Y."/>
            <person name="Kirsch R."/>
            <person name="Pauchet Y."/>
        </authorList>
    </citation>
    <scope>NUCLEOTIDE SEQUENCE [LARGE SCALE GENOMIC DNA]</scope>
    <source>
        <strain evidence="2">EAD_L_NR</strain>
    </source>
</reference>
<dbReference type="InterPro" id="IPR036259">
    <property type="entry name" value="MFS_trans_sf"/>
</dbReference>
<name>A0AAV8W5H3_9CUCU</name>
<feature type="transmembrane region" description="Helical" evidence="1">
    <location>
        <begin position="148"/>
        <end position="166"/>
    </location>
</feature>
<gene>
    <name evidence="2" type="ORF">NQ315_010603</name>
</gene>
<keyword evidence="3" id="KW-1185">Reference proteome</keyword>
<dbReference type="GO" id="GO:0022857">
    <property type="term" value="F:transmembrane transporter activity"/>
    <property type="evidence" value="ECO:0007669"/>
    <property type="project" value="InterPro"/>
</dbReference>
<feature type="transmembrane region" description="Helical" evidence="1">
    <location>
        <begin position="173"/>
        <end position="195"/>
    </location>
</feature>
<dbReference type="Gene3D" id="1.20.1250.20">
    <property type="entry name" value="MFS general substrate transporter like domains"/>
    <property type="match status" value="2"/>
</dbReference>
<evidence type="ECO:0000256" key="1">
    <source>
        <dbReference type="SAM" id="Phobius"/>
    </source>
</evidence>
<evidence type="ECO:0000313" key="3">
    <source>
        <dbReference type="Proteomes" id="UP001159042"/>
    </source>
</evidence>
<dbReference type="FunFam" id="1.20.1250.20:FF:000413">
    <property type="entry name" value="Karmoisin, isoform B"/>
    <property type="match status" value="1"/>
</dbReference>
<evidence type="ECO:0000313" key="2">
    <source>
        <dbReference type="EMBL" id="KAJ8921693.1"/>
    </source>
</evidence>
<dbReference type="EMBL" id="JANEYG010000009">
    <property type="protein sequence ID" value="KAJ8921693.1"/>
    <property type="molecule type" value="Genomic_DNA"/>
</dbReference>
<feature type="transmembrane region" description="Helical" evidence="1">
    <location>
        <begin position="88"/>
        <end position="109"/>
    </location>
</feature>
<dbReference type="InterPro" id="IPR050327">
    <property type="entry name" value="Proton-linked_MCT"/>
</dbReference>
<dbReference type="AlphaFoldDB" id="A0AAV8W5H3"/>
<keyword evidence="1" id="KW-1133">Transmembrane helix</keyword>
<dbReference type="Pfam" id="PF07690">
    <property type="entry name" value="MFS_1"/>
    <property type="match status" value="1"/>
</dbReference>
<keyword evidence="1" id="KW-0472">Membrane</keyword>
<dbReference type="SUPFAM" id="SSF103473">
    <property type="entry name" value="MFS general substrate transporter"/>
    <property type="match status" value="1"/>
</dbReference>